<dbReference type="InterPro" id="IPR011761">
    <property type="entry name" value="ATP-grasp"/>
</dbReference>
<keyword evidence="2 5" id="KW-0436">Ligase</keyword>
<accession>A0A564SW50</accession>
<keyword evidence="6" id="KW-1185">Reference proteome</keyword>
<evidence type="ECO:0000313" key="5">
    <source>
        <dbReference type="EMBL" id="VUW99436.1"/>
    </source>
</evidence>
<evidence type="ECO:0000256" key="3">
    <source>
        <dbReference type="PROSITE-ProRule" id="PRU00409"/>
    </source>
</evidence>
<reference evidence="5 6" key="1">
    <citation type="submission" date="2019-07" db="EMBL/GenBank/DDBJ databases">
        <authorList>
            <person name="Hibberd C M."/>
            <person name="Gehrig L. J."/>
            <person name="Chang H.-W."/>
            <person name="Venkatesh S."/>
        </authorList>
    </citation>
    <scope>NUCLEOTIDE SEQUENCE [LARGE SCALE GENOMIC DNA]</scope>
    <source>
        <strain evidence="5">Ruminococcus_torques_SSTS_Bg7063</strain>
    </source>
</reference>
<dbReference type="EMBL" id="CABHNA010000034">
    <property type="protein sequence ID" value="VUW99436.1"/>
    <property type="molecule type" value="Genomic_DNA"/>
</dbReference>
<evidence type="ECO:0000259" key="4">
    <source>
        <dbReference type="PROSITE" id="PS50975"/>
    </source>
</evidence>
<dbReference type="EC" id="6.3.2.4" evidence="5"/>
<dbReference type="Gene3D" id="3.30.470.20">
    <property type="entry name" value="ATP-grasp fold, B domain"/>
    <property type="match status" value="1"/>
</dbReference>
<evidence type="ECO:0000313" key="6">
    <source>
        <dbReference type="Proteomes" id="UP000363661"/>
    </source>
</evidence>
<dbReference type="RefSeq" id="WP_186290773.1">
    <property type="nucleotide sequence ID" value="NZ_CABHNA010000034.1"/>
</dbReference>
<sequence length="332" mass="38197">MPNILFLAQFAPTNRVVLNAPKTPEEKFYAETYHWKIIEILQRTKYNVDTASDISYFIKNHEKYQLVWSVYNRLGFRNSEIFVQSLCEYYNLKYIGATPNVRALVEDKSMSKQLAEHLGLKTAPWVVCSKEYPLCKIPPFTGPYFVKPRFGSASIDIDESSLCYSWEDAITKSEYYFRQQIDVIVEKYINGRCYGVSILNTISGVPLIASPHYTISDKPGNIMTYSQKRFADSGMTRFESTDTTLNKQLTYMSKKYFSAMQPCDYARIDFILEAESFTPYFLEVNVLMNLGIRGGFVNSFLNSHFKTYEELICHILELGIAKLDISNSASNP</sequence>
<evidence type="ECO:0000256" key="2">
    <source>
        <dbReference type="ARBA" id="ARBA00022598"/>
    </source>
</evidence>
<dbReference type="Proteomes" id="UP000363661">
    <property type="component" value="Unassembled WGS sequence"/>
</dbReference>
<dbReference type="SUPFAM" id="SSF56059">
    <property type="entry name" value="Glutathione synthetase ATP-binding domain-like"/>
    <property type="match status" value="1"/>
</dbReference>
<dbReference type="Pfam" id="PF07478">
    <property type="entry name" value="Dala_Dala_lig_C"/>
    <property type="match status" value="1"/>
</dbReference>
<dbReference type="AlphaFoldDB" id="A0A564SW50"/>
<organism evidence="5 6">
    <name type="scientific">[Ruminococcus] torques</name>
    <dbReference type="NCBI Taxonomy" id="33039"/>
    <lineage>
        <taxon>Bacteria</taxon>
        <taxon>Bacillati</taxon>
        <taxon>Bacillota</taxon>
        <taxon>Clostridia</taxon>
        <taxon>Lachnospirales</taxon>
        <taxon>Lachnospiraceae</taxon>
        <taxon>Mediterraneibacter</taxon>
    </lineage>
</organism>
<dbReference type="InterPro" id="IPR011095">
    <property type="entry name" value="Dala_Dala_lig_C"/>
</dbReference>
<comment type="similarity">
    <text evidence="1">Belongs to the D-alanine--D-alanine ligase family.</text>
</comment>
<dbReference type="PANTHER" id="PTHR23132">
    <property type="entry name" value="D-ALANINE--D-ALANINE LIGASE"/>
    <property type="match status" value="1"/>
</dbReference>
<dbReference type="GO" id="GO:0046872">
    <property type="term" value="F:metal ion binding"/>
    <property type="evidence" value="ECO:0007669"/>
    <property type="project" value="InterPro"/>
</dbReference>
<proteinExistence type="inferred from homology"/>
<name>A0A564SW50_9FIRM</name>
<evidence type="ECO:0000256" key="1">
    <source>
        <dbReference type="ARBA" id="ARBA00010871"/>
    </source>
</evidence>
<gene>
    <name evidence="5" type="primary">ddl_1</name>
    <name evidence="5" type="ORF">RTSSTS7063_00704</name>
</gene>
<keyword evidence="3" id="KW-0067">ATP-binding</keyword>
<feature type="domain" description="ATP-grasp" evidence="4">
    <location>
        <begin position="112"/>
        <end position="313"/>
    </location>
</feature>
<dbReference type="PROSITE" id="PS50975">
    <property type="entry name" value="ATP_GRASP"/>
    <property type="match status" value="1"/>
</dbReference>
<dbReference type="InterPro" id="IPR013815">
    <property type="entry name" value="ATP_grasp_subdomain_1"/>
</dbReference>
<dbReference type="GO" id="GO:0005524">
    <property type="term" value="F:ATP binding"/>
    <property type="evidence" value="ECO:0007669"/>
    <property type="project" value="UniProtKB-UniRule"/>
</dbReference>
<protein>
    <submittedName>
        <fullName evidence="5">D-alanine--D-alanine ligase</fullName>
        <ecNumber evidence="5">6.3.2.4</ecNumber>
    </submittedName>
</protein>
<dbReference type="GO" id="GO:0008716">
    <property type="term" value="F:D-alanine-D-alanine ligase activity"/>
    <property type="evidence" value="ECO:0007669"/>
    <property type="project" value="UniProtKB-EC"/>
</dbReference>
<dbReference type="Gene3D" id="3.30.1490.20">
    <property type="entry name" value="ATP-grasp fold, A domain"/>
    <property type="match status" value="1"/>
</dbReference>
<dbReference type="PANTHER" id="PTHR23132:SF23">
    <property type="entry name" value="D-ALANINE--D-ALANINE LIGASE B"/>
    <property type="match status" value="1"/>
</dbReference>
<keyword evidence="3" id="KW-0547">Nucleotide-binding</keyword>